<dbReference type="GO" id="GO:0009097">
    <property type="term" value="P:isoleucine biosynthetic process"/>
    <property type="evidence" value="ECO:0007669"/>
    <property type="project" value="TreeGrafter"/>
</dbReference>
<keyword evidence="3" id="KW-0456">Lyase</keyword>
<evidence type="ECO:0000256" key="3">
    <source>
        <dbReference type="ARBA" id="ARBA00023239"/>
    </source>
</evidence>
<dbReference type="InterPro" id="IPR001926">
    <property type="entry name" value="TrpB-like_PALP"/>
</dbReference>
<proteinExistence type="predicted"/>
<keyword evidence="2" id="KW-0663">Pyridoxal phosphate</keyword>
<dbReference type="GO" id="GO:0030170">
    <property type="term" value="F:pyridoxal phosphate binding"/>
    <property type="evidence" value="ECO:0007669"/>
    <property type="project" value="InterPro"/>
</dbReference>
<evidence type="ECO:0000256" key="2">
    <source>
        <dbReference type="ARBA" id="ARBA00022898"/>
    </source>
</evidence>
<dbReference type="GO" id="GO:0004794">
    <property type="term" value="F:threonine deaminase activity"/>
    <property type="evidence" value="ECO:0007669"/>
    <property type="project" value="TreeGrafter"/>
</dbReference>
<dbReference type="SUPFAM" id="SSF53686">
    <property type="entry name" value="Tryptophan synthase beta subunit-like PLP-dependent enzymes"/>
    <property type="match status" value="1"/>
</dbReference>
<dbReference type="GO" id="GO:0006567">
    <property type="term" value="P:L-threonine catabolic process"/>
    <property type="evidence" value="ECO:0007669"/>
    <property type="project" value="TreeGrafter"/>
</dbReference>
<dbReference type="eggNOG" id="COG0498">
    <property type="taxonomic scope" value="Bacteria"/>
</dbReference>
<dbReference type="InterPro" id="IPR050147">
    <property type="entry name" value="Ser/Thr_Dehydratase"/>
</dbReference>
<dbReference type="Gene3D" id="3.40.50.1100">
    <property type="match status" value="2"/>
</dbReference>
<keyword evidence="6" id="KW-1185">Reference proteome</keyword>
<accession>A0A0A3IYL6</accession>
<reference evidence="5 6" key="1">
    <citation type="submission" date="2014-02" db="EMBL/GenBank/DDBJ databases">
        <title>Draft genome sequence of Lysinibacillus manganicus DSM 26584T.</title>
        <authorList>
            <person name="Zhang F."/>
            <person name="Wang G."/>
            <person name="Zhang L."/>
        </authorList>
    </citation>
    <scope>NUCLEOTIDE SEQUENCE [LARGE SCALE GENOMIC DNA]</scope>
    <source>
        <strain evidence="5 6">DSM 26584</strain>
    </source>
</reference>
<dbReference type="AlphaFoldDB" id="A0A0A3IYL6"/>
<dbReference type="CDD" id="cd01563">
    <property type="entry name" value="Thr-synth_1"/>
    <property type="match status" value="1"/>
</dbReference>
<dbReference type="GO" id="GO:0003941">
    <property type="term" value="F:L-serine ammonia-lyase activity"/>
    <property type="evidence" value="ECO:0007669"/>
    <property type="project" value="TreeGrafter"/>
</dbReference>
<evidence type="ECO:0000313" key="5">
    <source>
        <dbReference type="EMBL" id="KGR79912.1"/>
    </source>
</evidence>
<sequence length="368" mass="40168">MNYICVECKSTFPLESHKWKCDCGGLLNLEFDKKPVDFSKTSISKNHSLWKYIDTLPLEEADVWQEVTMGEGDTPLIKLAENLYAKAEYYMPTLSFKDRGAAVLIAMAKKLGIDRVVADSSGNAGSAIAAFGARAGIQCDIFVADSTSDKKIKQIEAHGAVIHKIPGTREDVANAAIAMVEDTQVFYASHIFNPLFWEGTKTYVYEIYEQMDGKLPEAFIIPVGNGTLLIGAYIAFKELLDNGQIDKMPKILAVQATACAPIQKAFLEGENLVSPVENNGTLAEGIAIAAPARGSEILKAVRETNGDIITITDEETMQARKELALKGFYVEITSAVNYAAYSKYVAKYPELIDQKVVLPLCGAGIKSN</sequence>
<dbReference type="PROSITE" id="PS00165">
    <property type="entry name" value="DEHYDRATASE_SER_THR"/>
    <property type="match status" value="1"/>
</dbReference>
<evidence type="ECO:0000256" key="1">
    <source>
        <dbReference type="ARBA" id="ARBA00001933"/>
    </source>
</evidence>
<dbReference type="InterPro" id="IPR000634">
    <property type="entry name" value="Ser/Thr_deHydtase_PyrdxlP-BS"/>
</dbReference>
<name>A0A0A3IYL6_9BACL</name>
<comment type="cofactor">
    <cofactor evidence="1">
        <name>pyridoxal 5'-phosphate</name>
        <dbReference type="ChEBI" id="CHEBI:597326"/>
    </cofactor>
</comment>
<comment type="caution">
    <text evidence="5">The sequence shown here is derived from an EMBL/GenBank/DDBJ whole genome shotgun (WGS) entry which is preliminary data.</text>
</comment>
<dbReference type="GO" id="GO:0006565">
    <property type="term" value="P:L-serine catabolic process"/>
    <property type="evidence" value="ECO:0007669"/>
    <property type="project" value="TreeGrafter"/>
</dbReference>
<feature type="domain" description="Tryptophan synthase beta chain-like PALP" evidence="4">
    <location>
        <begin position="67"/>
        <end position="362"/>
    </location>
</feature>
<dbReference type="Proteomes" id="UP000030416">
    <property type="component" value="Unassembled WGS sequence"/>
</dbReference>
<dbReference type="PANTHER" id="PTHR48078:SF6">
    <property type="entry name" value="L-THREONINE DEHYDRATASE CATABOLIC TDCB"/>
    <property type="match status" value="1"/>
</dbReference>
<gene>
    <name evidence="5" type="ORF">CD29_02835</name>
</gene>
<evidence type="ECO:0000259" key="4">
    <source>
        <dbReference type="Pfam" id="PF00291"/>
    </source>
</evidence>
<organism evidence="5 6">
    <name type="scientific">Ureibacillus manganicus DSM 26584</name>
    <dbReference type="NCBI Taxonomy" id="1384049"/>
    <lineage>
        <taxon>Bacteria</taxon>
        <taxon>Bacillati</taxon>
        <taxon>Bacillota</taxon>
        <taxon>Bacilli</taxon>
        <taxon>Bacillales</taxon>
        <taxon>Caryophanaceae</taxon>
        <taxon>Ureibacillus</taxon>
    </lineage>
</organism>
<dbReference type="PANTHER" id="PTHR48078">
    <property type="entry name" value="THREONINE DEHYDRATASE, MITOCHONDRIAL-RELATED"/>
    <property type="match status" value="1"/>
</dbReference>
<dbReference type="InterPro" id="IPR036052">
    <property type="entry name" value="TrpB-like_PALP_sf"/>
</dbReference>
<dbReference type="EMBL" id="JPVN01000003">
    <property type="protein sequence ID" value="KGR79912.1"/>
    <property type="molecule type" value="Genomic_DNA"/>
</dbReference>
<dbReference type="STRING" id="1384049.CD29_02835"/>
<protein>
    <submittedName>
        <fullName evidence="5">Pyridoxal-5'-phosphate-dependent protein subunit beta</fullName>
    </submittedName>
</protein>
<dbReference type="Pfam" id="PF00291">
    <property type="entry name" value="PALP"/>
    <property type="match status" value="1"/>
</dbReference>
<evidence type="ECO:0000313" key="6">
    <source>
        <dbReference type="Proteomes" id="UP000030416"/>
    </source>
</evidence>